<dbReference type="InterPro" id="IPR020097">
    <property type="entry name" value="PsdUridine_synth_TruA_a/b_dom"/>
</dbReference>
<accession>F3YX25</accession>
<dbReference type="PIRSF" id="PIRSF001430">
    <property type="entry name" value="tRNA_psdUrid_synth"/>
    <property type="match status" value="1"/>
</dbReference>
<keyword evidence="3 4" id="KW-0413">Isomerase</keyword>
<dbReference type="InterPro" id="IPR020103">
    <property type="entry name" value="PsdUridine_synth_cat_dom_sf"/>
</dbReference>
<dbReference type="PANTHER" id="PTHR11142:SF0">
    <property type="entry name" value="TRNA PSEUDOURIDINE SYNTHASE-LIKE 1"/>
    <property type="match status" value="1"/>
</dbReference>
<dbReference type="FunFam" id="3.30.70.580:FF:000001">
    <property type="entry name" value="tRNA pseudouridine synthase A"/>
    <property type="match status" value="1"/>
</dbReference>
<keyword evidence="2 4" id="KW-0819">tRNA processing</keyword>
<comment type="caution">
    <text evidence="4">Lacks conserved residue(s) required for the propagation of feature annotation.</text>
</comment>
<evidence type="ECO:0000256" key="7">
    <source>
        <dbReference type="RuleBase" id="RU003792"/>
    </source>
</evidence>
<dbReference type="EC" id="5.4.99.12" evidence="4"/>
<comment type="subunit">
    <text evidence="4">Homodimer.</text>
</comment>
<evidence type="ECO:0000256" key="2">
    <source>
        <dbReference type="ARBA" id="ARBA00022694"/>
    </source>
</evidence>
<reference evidence="9 10" key="1">
    <citation type="journal article" date="2011" name="J. Bacteriol.">
        <title>Genome sequence of the mercury-methylating and pleomorphic Desulfovibrio africanus Strain Walvis Bay.</title>
        <authorList>
            <person name="Brown S.D."/>
            <person name="Wall J.D."/>
            <person name="Kucken A.M."/>
            <person name="Gilmour C.C."/>
            <person name="Podar M."/>
            <person name="Brandt C.C."/>
            <person name="Teshima H."/>
            <person name="Detter J.C."/>
            <person name="Han C.S."/>
            <person name="Land M.L."/>
            <person name="Lucas S."/>
            <person name="Han J."/>
            <person name="Pennacchio L."/>
            <person name="Nolan M."/>
            <person name="Pitluck S."/>
            <person name="Woyke T."/>
            <person name="Goodwin L."/>
            <person name="Palumbo A.V."/>
            <person name="Elias D.A."/>
        </authorList>
    </citation>
    <scope>NUCLEOTIDE SEQUENCE [LARGE SCALE GENOMIC DNA]</scope>
    <source>
        <strain evidence="9 10">Walvis Bay</strain>
    </source>
</reference>
<dbReference type="Gene3D" id="3.30.70.580">
    <property type="entry name" value="Pseudouridine synthase I, catalytic domain, N-terminal subdomain"/>
    <property type="match status" value="1"/>
</dbReference>
<comment type="catalytic activity">
    <reaction evidence="4 7">
        <text>uridine(38/39/40) in tRNA = pseudouridine(38/39/40) in tRNA</text>
        <dbReference type="Rhea" id="RHEA:22376"/>
        <dbReference type="Rhea" id="RHEA-COMP:10085"/>
        <dbReference type="Rhea" id="RHEA-COMP:10087"/>
        <dbReference type="ChEBI" id="CHEBI:65314"/>
        <dbReference type="ChEBI" id="CHEBI:65315"/>
        <dbReference type="EC" id="5.4.99.12"/>
    </reaction>
</comment>
<evidence type="ECO:0000313" key="9">
    <source>
        <dbReference type="EMBL" id="EGJ49413.1"/>
    </source>
</evidence>
<dbReference type="GO" id="GO:0031119">
    <property type="term" value="P:tRNA pseudouridine synthesis"/>
    <property type="evidence" value="ECO:0007669"/>
    <property type="project" value="UniProtKB-UniRule"/>
</dbReference>
<dbReference type="GO" id="GO:0003723">
    <property type="term" value="F:RNA binding"/>
    <property type="evidence" value="ECO:0007669"/>
    <property type="project" value="InterPro"/>
</dbReference>
<feature type="active site" description="Nucleophile" evidence="4 5">
    <location>
        <position position="52"/>
    </location>
</feature>
<gene>
    <name evidence="4" type="primary">truA</name>
    <name evidence="9" type="ORF">Desaf_1070</name>
</gene>
<dbReference type="HOGENOM" id="CLU_014673_0_1_7"/>
<evidence type="ECO:0000256" key="3">
    <source>
        <dbReference type="ARBA" id="ARBA00023235"/>
    </source>
</evidence>
<sequence length="266" mass="29947">MPRLKLTLAYTGTRFAGLQIQPGCRTVQGEVEAVLARMLNGPVRIDMAARTDSGVHALGQVVHLDVPESKMRIPWRKAINALLPDDVCVTEVEVVPPEFHSRFSATSKVYAYTIWSELEFILPQRKPFVWRMAGLNQTAMDKAMQHFVGRHDFKSFQNVGTPIRDTRRTVARFWREPGQTQWETVYRIQADGFLKQMVRNIIGCLVAVGRGKLCPNDIPALIAVRDRSLAPPTAPSRGLCLERIFFDVKADSTGSRPDEEELDEGD</sequence>
<dbReference type="PANTHER" id="PTHR11142">
    <property type="entry name" value="PSEUDOURIDYLATE SYNTHASE"/>
    <property type="match status" value="1"/>
</dbReference>
<dbReference type="Proteomes" id="UP000007844">
    <property type="component" value="Chromosome"/>
</dbReference>
<protein>
    <recommendedName>
        <fullName evidence="4">tRNA pseudouridine synthase A</fullName>
        <ecNumber evidence="4">5.4.99.12</ecNumber>
    </recommendedName>
    <alternativeName>
        <fullName evidence="4">tRNA pseudouridine(38-40) synthase</fullName>
    </alternativeName>
    <alternativeName>
        <fullName evidence="4">tRNA pseudouridylate synthase I</fullName>
    </alternativeName>
    <alternativeName>
        <fullName evidence="4">tRNA-uridine isomerase I</fullName>
    </alternativeName>
</protein>
<dbReference type="Pfam" id="PF01416">
    <property type="entry name" value="PseudoU_synth_1"/>
    <property type="match status" value="2"/>
</dbReference>
<dbReference type="RefSeq" id="WP_014259226.1">
    <property type="nucleotide sequence ID" value="NC_016629.1"/>
</dbReference>
<dbReference type="STRING" id="690850.Desaf_1070"/>
<evidence type="ECO:0000256" key="6">
    <source>
        <dbReference type="PIRSR" id="PIRSR001430-2"/>
    </source>
</evidence>
<comment type="similarity">
    <text evidence="1 4 7">Belongs to the tRNA pseudouridine synthase TruA family.</text>
</comment>
<evidence type="ECO:0000256" key="1">
    <source>
        <dbReference type="ARBA" id="ARBA00009375"/>
    </source>
</evidence>
<dbReference type="CDD" id="cd02570">
    <property type="entry name" value="PseudoU_synth_EcTruA"/>
    <property type="match status" value="1"/>
</dbReference>
<dbReference type="KEGG" id="daf:Desaf_1070"/>
<organism evidence="9 10">
    <name type="scientific">Desulfocurvibacter africanus subsp. africanus str. Walvis Bay</name>
    <dbReference type="NCBI Taxonomy" id="690850"/>
    <lineage>
        <taxon>Bacteria</taxon>
        <taxon>Pseudomonadati</taxon>
        <taxon>Thermodesulfobacteriota</taxon>
        <taxon>Desulfovibrionia</taxon>
        <taxon>Desulfovibrionales</taxon>
        <taxon>Desulfovibrionaceae</taxon>
        <taxon>Desulfocurvibacter</taxon>
    </lineage>
</organism>
<proteinExistence type="inferred from homology"/>
<dbReference type="InterPro" id="IPR001406">
    <property type="entry name" value="PsdUridine_synth_TruA"/>
</dbReference>
<dbReference type="SUPFAM" id="SSF55120">
    <property type="entry name" value="Pseudouridine synthase"/>
    <property type="match status" value="1"/>
</dbReference>
<dbReference type="NCBIfam" id="TIGR00071">
    <property type="entry name" value="hisT_truA"/>
    <property type="match status" value="1"/>
</dbReference>
<name>F3YX25_DESAF</name>
<feature type="domain" description="Pseudouridine synthase I TruA alpha/beta" evidence="8">
    <location>
        <begin position="143"/>
        <end position="247"/>
    </location>
</feature>
<evidence type="ECO:0000256" key="4">
    <source>
        <dbReference type="HAMAP-Rule" id="MF_00171"/>
    </source>
</evidence>
<dbReference type="InterPro" id="IPR020094">
    <property type="entry name" value="TruA/RsuA/RluB/E/F_N"/>
</dbReference>
<dbReference type="GO" id="GO:0160147">
    <property type="term" value="F:tRNA pseudouridine(38-40) synthase activity"/>
    <property type="evidence" value="ECO:0007669"/>
    <property type="project" value="UniProtKB-EC"/>
</dbReference>
<dbReference type="eggNOG" id="COG0101">
    <property type="taxonomic scope" value="Bacteria"/>
</dbReference>
<dbReference type="InterPro" id="IPR020095">
    <property type="entry name" value="PsdUridine_synth_TruA_C"/>
</dbReference>
<feature type="binding site" evidence="4 6">
    <location>
        <position position="110"/>
    </location>
    <ligand>
        <name>substrate</name>
    </ligand>
</feature>
<comment type="function">
    <text evidence="4">Formation of pseudouridine at positions 38, 39 and 40 in the anticodon stem and loop of transfer RNAs.</text>
</comment>
<dbReference type="HAMAP" id="MF_00171">
    <property type="entry name" value="TruA"/>
    <property type="match status" value="1"/>
</dbReference>
<evidence type="ECO:0000259" key="8">
    <source>
        <dbReference type="Pfam" id="PF01416"/>
    </source>
</evidence>
<dbReference type="AlphaFoldDB" id="F3YX25"/>
<evidence type="ECO:0000256" key="5">
    <source>
        <dbReference type="PIRSR" id="PIRSR001430-1"/>
    </source>
</evidence>
<keyword evidence="10" id="KW-1185">Reference proteome</keyword>
<dbReference type="Gene3D" id="3.30.70.660">
    <property type="entry name" value="Pseudouridine synthase I, catalytic domain, C-terminal subdomain"/>
    <property type="match status" value="1"/>
</dbReference>
<dbReference type="EMBL" id="CP003221">
    <property type="protein sequence ID" value="EGJ49413.1"/>
    <property type="molecule type" value="Genomic_DNA"/>
</dbReference>
<evidence type="ECO:0000313" key="10">
    <source>
        <dbReference type="Proteomes" id="UP000007844"/>
    </source>
</evidence>
<feature type="domain" description="Pseudouridine synthase I TruA alpha/beta" evidence="8">
    <location>
        <begin position="9"/>
        <end position="103"/>
    </location>
</feature>